<keyword evidence="10" id="KW-1185">Reference proteome</keyword>
<evidence type="ECO:0000256" key="3">
    <source>
        <dbReference type="ARBA" id="ARBA00022692"/>
    </source>
</evidence>
<evidence type="ECO:0000313" key="9">
    <source>
        <dbReference type="EMBL" id="WMS87299.1"/>
    </source>
</evidence>
<dbReference type="GO" id="GO:0008324">
    <property type="term" value="F:monoatomic cation transmembrane transporter activity"/>
    <property type="evidence" value="ECO:0007669"/>
    <property type="project" value="InterPro"/>
</dbReference>
<evidence type="ECO:0000256" key="1">
    <source>
        <dbReference type="ARBA" id="ARBA00004141"/>
    </source>
</evidence>
<evidence type="ECO:0000256" key="5">
    <source>
        <dbReference type="ARBA" id="ARBA00022989"/>
    </source>
</evidence>
<dbReference type="Pfam" id="PF02080">
    <property type="entry name" value="TrkA_C"/>
    <property type="match status" value="2"/>
</dbReference>
<dbReference type="InterPro" id="IPR051679">
    <property type="entry name" value="DASS-Related_Transporters"/>
</dbReference>
<keyword evidence="2" id="KW-0813">Transport</keyword>
<feature type="domain" description="RCK C-terminal" evidence="8">
    <location>
        <begin position="304"/>
        <end position="391"/>
    </location>
</feature>
<keyword evidence="3 7" id="KW-0812">Transmembrane</keyword>
<dbReference type="InterPro" id="IPR031312">
    <property type="entry name" value="Na/sul_symport_CS"/>
</dbReference>
<feature type="transmembrane region" description="Helical" evidence="7">
    <location>
        <begin position="410"/>
        <end position="443"/>
    </location>
</feature>
<dbReference type="EMBL" id="CP133548">
    <property type="protein sequence ID" value="WMS87299.1"/>
    <property type="molecule type" value="Genomic_DNA"/>
</dbReference>
<sequence length="601" mass="64690">MEKFWVLGTVAACFAALLFSRKPPDLIFAGGLLLLLLTQSVSVETALSGFANPGLITIACLYIVAAAIRETQALKPLMNWVSSGKPSDRVSLFKFTFPTSLLSSLLNNTPIVAALIPEVNRWSKKLGKQPSQFLLPISYAAILGGTCTLIGTSTNLLVFGFVQQSSFADQLGFFDISLIGVPVTLAGLLYILIASRWLLPKRASSESTLRNTREYCVEMIVEDTASIVGKSIEQAGLRHLHGLYLIEVVRGNLVLAAVGPNTILEAGDRLVFSGLVNSISELLDIDGLTLAEEQVFKLSSDETSDSESQAARRFGQARLVEAVIGNNNPFIGKTIKQVKFRKHYNAAVIAVVRNGSRVMQKTGDIMIRPGDTLLMLARRSFTEQHRYSRDFLLVNGLEELSLDSNSKAPWCWLAIGSMVGLASFNIVPVVIAAMVASAIVLLSRCVTFDRAKQSLDLQVLLTIGLAFGIGGALTDSGAANMLATSVLSVFGQNPLALLVAVYLITVLLTEMVTNNAAAVISFSLVAGIVESLGYNLIPYAVVIMVAASASFISPMGYQTNLMVYSAGGYRFSDYLRFGLPLSLVVGVLTLVLVPIFWTLTL</sequence>
<dbReference type="PROSITE" id="PS51202">
    <property type="entry name" value="RCK_C"/>
    <property type="match status" value="2"/>
</dbReference>
<reference evidence="9 10" key="1">
    <citation type="submission" date="2023-08" db="EMBL/GenBank/DDBJ databases">
        <title>Pleionea litopenaei sp. nov., isolated from stomach of juvenile Litopenaeus vannamei.</title>
        <authorList>
            <person name="Rho A.M."/>
            <person name="Hwang C.Y."/>
        </authorList>
    </citation>
    <scope>NUCLEOTIDE SEQUENCE [LARGE SCALE GENOMIC DNA]</scope>
    <source>
        <strain evidence="9 10">HL-JVS1</strain>
    </source>
</reference>
<feature type="transmembrane region" description="Helical" evidence="7">
    <location>
        <begin position="171"/>
        <end position="193"/>
    </location>
</feature>
<feature type="transmembrane region" description="Helical" evidence="7">
    <location>
        <begin position="486"/>
        <end position="505"/>
    </location>
</feature>
<keyword evidence="6 7" id="KW-0472">Membrane</keyword>
<feature type="transmembrane region" description="Helical" evidence="7">
    <location>
        <begin position="536"/>
        <end position="557"/>
    </location>
</feature>
<feature type="domain" description="RCK C-terminal" evidence="8">
    <location>
        <begin position="204"/>
        <end position="288"/>
    </location>
</feature>
<dbReference type="InterPro" id="IPR036721">
    <property type="entry name" value="RCK_C_sf"/>
</dbReference>
<keyword evidence="5 7" id="KW-1133">Transmembrane helix</keyword>
<protein>
    <submittedName>
        <fullName evidence="9">SLC13 family permease</fullName>
    </submittedName>
</protein>
<proteinExistence type="predicted"/>
<evidence type="ECO:0000256" key="6">
    <source>
        <dbReference type="ARBA" id="ARBA00023136"/>
    </source>
</evidence>
<dbReference type="GO" id="GO:0005886">
    <property type="term" value="C:plasma membrane"/>
    <property type="evidence" value="ECO:0007669"/>
    <property type="project" value="TreeGrafter"/>
</dbReference>
<dbReference type="InterPro" id="IPR006037">
    <property type="entry name" value="RCK_C"/>
</dbReference>
<evidence type="ECO:0000259" key="8">
    <source>
        <dbReference type="PROSITE" id="PS51202"/>
    </source>
</evidence>
<dbReference type="RefSeq" id="WP_309202440.1">
    <property type="nucleotide sequence ID" value="NZ_CP133548.1"/>
</dbReference>
<accession>A0AA51RTP7</accession>
<dbReference type="PROSITE" id="PS01271">
    <property type="entry name" value="NA_SULFATE"/>
    <property type="match status" value="1"/>
</dbReference>
<dbReference type="Gene3D" id="3.30.70.1450">
    <property type="entry name" value="Regulator of K+ conductance, C-terminal domain"/>
    <property type="match status" value="2"/>
</dbReference>
<dbReference type="PANTHER" id="PTHR43652:SF2">
    <property type="entry name" value="BASIC AMINO ACID ANTIPORTER YFCC-RELATED"/>
    <property type="match status" value="1"/>
</dbReference>
<name>A0AA51RTP7_9GAMM</name>
<feature type="transmembrane region" description="Helical" evidence="7">
    <location>
        <begin position="455"/>
        <end position="474"/>
    </location>
</feature>
<feature type="transmembrane region" description="Helical" evidence="7">
    <location>
        <begin position="577"/>
        <end position="599"/>
    </location>
</feature>
<gene>
    <name evidence="9" type="ORF">Q9312_19010</name>
</gene>
<dbReference type="InterPro" id="IPR004680">
    <property type="entry name" value="Cit_transptr-like_dom"/>
</dbReference>
<dbReference type="Proteomes" id="UP001239782">
    <property type="component" value="Chromosome"/>
</dbReference>
<feature type="transmembrane region" description="Helical" evidence="7">
    <location>
        <begin position="133"/>
        <end position="151"/>
    </location>
</feature>
<dbReference type="Pfam" id="PF03600">
    <property type="entry name" value="CitMHS"/>
    <property type="match status" value="1"/>
</dbReference>
<dbReference type="KEGG" id="plei:Q9312_19010"/>
<dbReference type="PANTHER" id="PTHR43652">
    <property type="entry name" value="BASIC AMINO ACID ANTIPORTER YFCC-RELATED"/>
    <property type="match status" value="1"/>
</dbReference>
<organism evidence="9 10">
    <name type="scientific">Pleionea litopenaei</name>
    <dbReference type="NCBI Taxonomy" id="3070815"/>
    <lineage>
        <taxon>Bacteria</taxon>
        <taxon>Pseudomonadati</taxon>
        <taxon>Pseudomonadota</taxon>
        <taxon>Gammaproteobacteria</taxon>
        <taxon>Oceanospirillales</taxon>
        <taxon>Pleioneaceae</taxon>
        <taxon>Pleionea</taxon>
    </lineage>
</organism>
<evidence type="ECO:0000256" key="7">
    <source>
        <dbReference type="SAM" id="Phobius"/>
    </source>
</evidence>
<keyword evidence="4" id="KW-0677">Repeat</keyword>
<evidence type="ECO:0000256" key="2">
    <source>
        <dbReference type="ARBA" id="ARBA00022448"/>
    </source>
</evidence>
<evidence type="ECO:0000256" key="4">
    <source>
        <dbReference type="ARBA" id="ARBA00022737"/>
    </source>
</evidence>
<dbReference type="AlphaFoldDB" id="A0AA51RTP7"/>
<dbReference type="GO" id="GO:0006813">
    <property type="term" value="P:potassium ion transport"/>
    <property type="evidence" value="ECO:0007669"/>
    <property type="project" value="InterPro"/>
</dbReference>
<dbReference type="SUPFAM" id="SSF116726">
    <property type="entry name" value="TrkA C-terminal domain-like"/>
    <property type="match status" value="2"/>
</dbReference>
<feature type="transmembrane region" description="Helical" evidence="7">
    <location>
        <begin position="45"/>
        <end position="68"/>
    </location>
</feature>
<comment type="subcellular location">
    <subcellularLocation>
        <location evidence="1">Membrane</location>
        <topology evidence="1">Multi-pass membrane protein</topology>
    </subcellularLocation>
</comment>
<evidence type="ECO:0000313" key="10">
    <source>
        <dbReference type="Proteomes" id="UP001239782"/>
    </source>
</evidence>